<feature type="repeat" description="Solcar" evidence="9">
    <location>
        <begin position="8"/>
        <end position="99"/>
    </location>
</feature>
<dbReference type="Gene3D" id="1.50.40.10">
    <property type="entry name" value="Mitochondrial carrier domain"/>
    <property type="match status" value="1"/>
</dbReference>
<protein>
    <submittedName>
        <fullName evidence="11">Mitochondrial folate carrier protein</fullName>
    </submittedName>
</protein>
<keyword evidence="5" id="KW-0677">Repeat</keyword>
<dbReference type="Proteomes" id="UP000070444">
    <property type="component" value="Unassembled WGS sequence"/>
</dbReference>
<keyword evidence="6" id="KW-1133">Transmembrane helix</keyword>
<dbReference type="Pfam" id="PF00153">
    <property type="entry name" value="Mito_carr"/>
    <property type="match status" value="3"/>
</dbReference>
<keyword evidence="8 9" id="KW-0472">Membrane</keyword>
<feature type="repeat" description="Solcar" evidence="9">
    <location>
        <begin position="113"/>
        <end position="200"/>
    </location>
</feature>
<evidence type="ECO:0000256" key="8">
    <source>
        <dbReference type="ARBA" id="ARBA00023136"/>
    </source>
</evidence>
<evidence type="ECO:0000313" key="11">
    <source>
        <dbReference type="EMBL" id="KXN66953.1"/>
    </source>
</evidence>
<accession>A0A137NVX1</accession>
<reference evidence="11 12" key="1">
    <citation type="journal article" date="2015" name="Genome Biol. Evol.">
        <title>Phylogenomic analyses indicate that early fungi evolved digesting cell walls of algal ancestors of land plants.</title>
        <authorList>
            <person name="Chang Y."/>
            <person name="Wang S."/>
            <person name="Sekimoto S."/>
            <person name="Aerts A.L."/>
            <person name="Choi C."/>
            <person name="Clum A."/>
            <person name="LaButti K.M."/>
            <person name="Lindquist E.A."/>
            <person name="Yee Ngan C."/>
            <person name="Ohm R.A."/>
            <person name="Salamov A.A."/>
            <person name="Grigoriev I.V."/>
            <person name="Spatafora J.W."/>
            <person name="Berbee M.L."/>
        </authorList>
    </citation>
    <scope>NUCLEOTIDE SEQUENCE [LARGE SCALE GENOMIC DNA]</scope>
    <source>
        <strain evidence="11 12">NRRL 28638</strain>
    </source>
</reference>
<evidence type="ECO:0000256" key="10">
    <source>
        <dbReference type="RuleBase" id="RU000488"/>
    </source>
</evidence>
<dbReference type="OMA" id="TTVWKHE"/>
<name>A0A137NVX1_CONC2</name>
<dbReference type="PROSITE" id="PS50920">
    <property type="entry name" value="SOLCAR"/>
    <property type="match status" value="3"/>
</dbReference>
<dbReference type="PRINTS" id="PR00926">
    <property type="entry name" value="MITOCARRIER"/>
</dbReference>
<evidence type="ECO:0000256" key="9">
    <source>
        <dbReference type="PROSITE-ProRule" id="PRU00282"/>
    </source>
</evidence>
<keyword evidence="12" id="KW-1185">Reference proteome</keyword>
<dbReference type="InterPro" id="IPR018108">
    <property type="entry name" value="MCP_transmembrane"/>
</dbReference>
<evidence type="ECO:0000256" key="5">
    <source>
        <dbReference type="ARBA" id="ARBA00022737"/>
    </source>
</evidence>
<sequence>MSKSVSGSPAIDQAIAGLTAGTVSTFILHPMDLVKTRLQANNKKLTLNSGLIGLSIGEVRRITSTNGVMGLYRGITPNLLGSSLSWALYFGFYSKIKQRYSSDLGDGRIATKMTKSEYMLASAQAGAMTTVFTNPIFVVKTRMLANDPTHPKAYSSFLNGIKSLYKLEGVRGLYRGFSAALIGTSHGAVQFLAYEQLKIWRWNLRNNRKLNQKPTDLETINAKLPTWEYLWMSSLSKTIAATLTYPYQVVKTRVQNYQSVSSVQYNGVIDTIGKIYKLEGLMGFYKGLAPSIVRVLPGTCITFEIMGM</sequence>
<gene>
    <name evidence="11" type="ORF">CONCODRAFT_82344</name>
</gene>
<keyword evidence="3 10" id="KW-0813">Transport</keyword>
<dbReference type="GO" id="GO:0031966">
    <property type="term" value="C:mitochondrial membrane"/>
    <property type="evidence" value="ECO:0007669"/>
    <property type="project" value="UniProtKB-SubCell"/>
</dbReference>
<dbReference type="EMBL" id="KQ964674">
    <property type="protein sequence ID" value="KXN66953.1"/>
    <property type="molecule type" value="Genomic_DNA"/>
</dbReference>
<dbReference type="AlphaFoldDB" id="A0A137NVX1"/>
<evidence type="ECO:0000256" key="6">
    <source>
        <dbReference type="ARBA" id="ARBA00022989"/>
    </source>
</evidence>
<evidence type="ECO:0000256" key="7">
    <source>
        <dbReference type="ARBA" id="ARBA00023128"/>
    </source>
</evidence>
<evidence type="ECO:0000256" key="1">
    <source>
        <dbReference type="ARBA" id="ARBA00004225"/>
    </source>
</evidence>
<proteinExistence type="inferred from homology"/>
<evidence type="ECO:0000256" key="2">
    <source>
        <dbReference type="ARBA" id="ARBA00006375"/>
    </source>
</evidence>
<dbReference type="InterPro" id="IPR002067">
    <property type="entry name" value="MCP"/>
</dbReference>
<comment type="subcellular location">
    <subcellularLocation>
        <location evidence="1">Mitochondrion membrane</location>
        <topology evidence="1">Multi-pass membrane protein</topology>
    </subcellularLocation>
</comment>
<evidence type="ECO:0000256" key="3">
    <source>
        <dbReference type="ARBA" id="ARBA00022448"/>
    </source>
</evidence>
<dbReference type="GO" id="GO:0015230">
    <property type="term" value="F:FAD transmembrane transporter activity"/>
    <property type="evidence" value="ECO:0007669"/>
    <property type="project" value="EnsemblFungi"/>
</dbReference>
<dbReference type="PANTHER" id="PTHR45683">
    <property type="entry name" value="MITOCHONDRIAL NICOTINAMIDE ADENINE DINUCLEOTIDE TRANSPORTER 1-RELATED-RELATED"/>
    <property type="match status" value="1"/>
</dbReference>
<dbReference type="OrthoDB" id="428293at2759"/>
<comment type="similarity">
    <text evidence="2 10">Belongs to the mitochondrial carrier (TC 2.A.29) family.</text>
</comment>
<dbReference type="InterPro" id="IPR044712">
    <property type="entry name" value="SLC25A32-like"/>
</dbReference>
<keyword evidence="7" id="KW-0496">Mitochondrion</keyword>
<organism evidence="11 12">
    <name type="scientific">Conidiobolus coronatus (strain ATCC 28846 / CBS 209.66 / NRRL 28638)</name>
    <name type="common">Delacroixia coronata</name>
    <dbReference type="NCBI Taxonomy" id="796925"/>
    <lineage>
        <taxon>Eukaryota</taxon>
        <taxon>Fungi</taxon>
        <taxon>Fungi incertae sedis</taxon>
        <taxon>Zoopagomycota</taxon>
        <taxon>Entomophthoromycotina</taxon>
        <taxon>Entomophthoromycetes</taxon>
        <taxon>Entomophthorales</taxon>
        <taxon>Ancylistaceae</taxon>
        <taxon>Conidiobolus</taxon>
    </lineage>
</organism>
<dbReference type="STRING" id="796925.A0A137NVX1"/>
<evidence type="ECO:0000256" key="4">
    <source>
        <dbReference type="ARBA" id="ARBA00022692"/>
    </source>
</evidence>
<feature type="repeat" description="Solcar" evidence="9">
    <location>
        <begin position="228"/>
        <end position="308"/>
    </location>
</feature>
<evidence type="ECO:0000313" key="12">
    <source>
        <dbReference type="Proteomes" id="UP000070444"/>
    </source>
</evidence>
<dbReference type="InterPro" id="IPR023395">
    <property type="entry name" value="MCP_dom_sf"/>
</dbReference>
<keyword evidence="4 9" id="KW-0812">Transmembrane</keyword>
<dbReference type="SUPFAM" id="SSF103506">
    <property type="entry name" value="Mitochondrial carrier"/>
    <property type="match status" value="1"/>
</dbReference>